<feature type="compositionally biased region" description="Basic and acidic residues" evidence="1">
    <location>
        <begin position="14"/>
        <end position="29"/>
    </location>
</feature>
<protein>
    <submittedName>
        <fullName evidence="2">(pine wood nematode) hypothetical protein</fullName>
    </submittedName>
</protein>
<sequence length="162" mass="18122">MSSKKKKGAMKSTEPTRFESIKEVKRPVKFDMAGHQLNKGKSKTPNGSNLKKKETPKAKVPTLKTDKTGPDESSKKSKKKKRRNKAQEEDVDDVEAIHNKPNHKKKSPTKPEDEEKLTAIVAVNEPAGKPVFMEDTIQTTPIKPIHPTETPLQSAVAKRINY</sequence>
<dbReference type="Proteomes" id="UP000659654">
    <property type="component" value="Unassembled WGS sequence"/>
</dbReference>
<accession>A0A1I7S2U0</accession>
<organism evidence="4 6">
    <name type="scientific">Bursaphelenchus xylophilus</name>
    <name type="common">Pinewood nematode worm</name>
    <name type="synonym">Aphelenchoides xylophilus</name>
    <dbReference type="NCBI Taxonomy" id="6326"/>
    <lineage>
        <taxon>Eukaryota</taxon>
        <taxon>Metazoa</taxon>
        <taxon>Ecdysozoa</taxon>
        <taxon>Nematoda</taxon>
        <taxon>Chromadorea</taxon>
        <taxon>Rhabditida</taxon>
        <taxon>Tylenchina</taxon>
        <taxon>Tylenchomorpha</taxon>
        <taxon>Aphelenchoidea</taxon>
        <taxon>Aphelenchoididae</taxon>
        <taxon>Bursaphelenchus</taxon>
    </lineage>
</organism>
<evidence type="ECO:0000313" key="4">
    <source>
        <dbReference type="Proteomes" id="UP000095284"/>
    </source>
</evidence>
<keyword evidence="5" id="KW-1185">Reference proteome</keyword>
<reference evidence="3" key="2">
    <citation type="submission" date="2020-08" db="EMBL/GenBank/DDBJ databases">
        <authorList>
            <person name="Kikuchi T."/>
        </authorList>
    </citation>
    <scope>NUCLEOTIDE SEQUENCE</scope>
    <source>
        <strain evidence="2">Ka4C1</strain>
    </source>
</reference>
<dbReference type="EMBL" id="CAJFDI010000005">
    <property type="protein sequence ID" value="CAD5230604.1"/>
    <property type="molecule type" value="Genomic_DNA"/>
</dbReference>
<dbReference type="Proteomes" id="UP000095284">
    <property type="component" value="Unplaced"/>
</dbReference>
<dbReference type="EMBL" id="CAJFCV020000005">
    <property type="protein sequence ID" value="CAG9121610.1"/>
    <property type="molecule type" value="Genomic_DNA"/>
</dbReference>
<evidence type="ECO:0000313" key="3">
    <source>
        <dbReference type="EMBL" id="CAG9121610.1"/>
    </source>
</evidence>
<reference evidence="6" key="1">
    <citation type="submission" date="2016-11" db="UniProtKB">
        <authorList>
            <consortium name="WormBaseParasite"/>
        </authorList>
    </citation>
    <scope>IDENTIFICATION</scope>
</reference>
<dbReference type="WBParaSite" id="BXY_0732000.1">
    <property type="protein sequence ID" value="BXY_0732000.1"/>
    <property type="gene ID" value="BXY_0732000"/>
</dbReference>
<dbReference type="AlphaFoldDB" id="A0A1I7S2U0"/>
<proteinExistence type="predicted"/>
<name>A0A1I7S2U0_BURXY</name>
<feature type="region of interest" description="Disordered" evidence="1">
    <location>
        <begin position="140"/>
        <end position="162"/>
    </location>
</feature>
<dbReference type="Proteomes" id="UP000582659">
    <property type="component" value="Unassembled WGS sequence"/>
</dbReference>
<feature type="compositionally biased region" description="Basic and acidic residues" evidence="1">
    <location>
        <begin position="64"/>
        <end position="75"/>
    </location>
</feature>
<evidence type="ECO:0000313" key="2">
    <source>
        <dbReference type="EMBL" id="CAD5230604.1"/>
    </source>
</evidence>
<evidence type="ECO:0000313" key="6">
    <source>
        <dbReference type="WBParaSite" id="BXY_0732000.1"/>
    </source>
</evidence>
<evidence type="ECO:0000256" key="1">
    <source>
        <dbReference type="SAM" id="MobiDB-lite"/>
    </source>
</evidence>
<evidence type="ECO:0000313" key="5">
    <source>
        <dbReference type="Proteomes" id="UP000659654"/>
    </source>
</evidence>
<feature type="region of interest" description="Disordered" evidence="1">
    <location>
        <begin position="1"/>
        <end position="115"/>
    </location>
</feature>
<gene>
    <name evidence="2" type="ORF">BXYJ_LOCUS11070</name>
</gene>